<proteinExistence type="predicted"/>
<dbReference type="SUPFAM" id="SSF100950">
    <property type="entry name" value="NagB/RpiA/CoA transferase-like"/>
    <property type="match status" value="2"/>
</dbReference>
<dbReference type="GO" id="GO:0008410">
    <property type="term" value="F:CoA-transferase activity"/>
    <property type="evidence" value="ECO:0007669"/>
    <property type="project" value="InterPro"/>
</dbReference>
<comment type="caution">
    <text evidence="1">The sequence shown here is derived from an EMBL/GenBank/DDBJ whole genome shotgun (WGS) entry which is preliminary data.</text>
</comment>
<dbReference type="PANTHER" id="PTHR43293">
    <property type="entry name" value="ACETATE COA-TRANSFERASE YDIF"/>
    <property type="match status" value="1"/>
</dbReference>
<gene>
    <name evidence="1" type="ORF">C7I84_13020</name>
</gene>
<dbReference type="Gene3D" id="3.40.1080.10">
    <property type="entry name" value="Glutaconate Coenzyme A-transferase"/>
    <property type="match status" value="2"/>
</dbReference>
<evidence type="ECO:0000313" key="1">
    <source>
        <dbReference type="EMBL" id="PSJ59636.1"/>
    </source>
</evidence>
<evidence type="ECO:0000313" key="2">
    <source>
        <dbReference type="Proteomes" id="UP000241229"/>
    </source>
</evidence>
<dbReference type="SMART" id="SM00882">
    <property type="entry name" value="CoA_trans"/>
    <property type="match status" value="1"/>
</dbReference>
<sequence>MVADGDRLGVGGHHFARLPIALLRAVAGGKARDLRYCAWAGGLPLEILLEADAVASIDICFSSLDIFGLPPRFRAAAEAERLPVRDWTALAMIEALRAAQQNLPSRTFQLPRGSAMMERMPTARSVADPLTGEPVGAVPPLVLDTLLLHAPRADESGNVQIVGARALDLAMAGAAHKVLVTVDEIVPVGILAGMGRQTVIYRNQVSAIAKVPGGAWPTSCLPHYVTDYEALASVLAGGASLADGLALPKDGVPIRLRKAAGISAAAAAHMPLPAVHAAPAPATVDEVMAVRLAAELDNDSFASAGAVSPLANVAYRLAKATHAPGMIIATMSCGHIDVAPSPLLLSLIEVFDAETAAAHAGGDDTYSALYQAGAVTHEIIAAAQVDRFARVNNIAIRRAKGGFIRLPGQGGMADVANMHRDCVLYVTRHSPLSLVAEVDIVSSARGLLDAEERARHGYRTSGTKLFTDLCVFELDPASGELVVTELMPGVGRDTVSRATGFPVRFAERCGEIAAPDGETIEILRRRIDPLGLRRLEFVGARERGVLIAEILAADRAVVDALAAREQP</sequence>
<name>A0A2P7SAX0_9HYPH</name>
<organism evidence="1 2">
    <name type="scientific">Kumtagia ephedrae</name>
    <dbReference type="NCBI Taxonomy" id="2116701"/>
    <lineage>
        <taxon>Bacteria</taxon>
        <taxon>Pseudomonadati</taxon>
        <taxon>Pseudomonadota</taxon>
        <taxon>Alphaproteobacteria</taxon>
        <taxon>Hyphomicrobiales</taxon>
        <taxon>Phyllobacteriaceae</taxon>
        <taxon>Kumtagia</taxon>
    </lineage>
</organism>
<dbReference type="AlphaFoldDB" id="A0A2P7SAX0"/>
<keyword evidence="2" id="KW-1185">Reference proteome</keyword>
<dbReference type="InterPro" id="IPR037171">
    <property type="entry name" value="NagB/RpiA_transferase-like"/>
</dbReference>
<dbReference type="Proteomes" id="UP000241229">
    <property type="component" value="Unassembled WGS sequence"/>
</dbReference>
<dbReference type="PANTHER" id="PTHR43293:SF3">
    <property type="entry name" value="CHOLESTEROL RING-CLEAVING HYDROLASE IPDB SUBUNIT"/>
    <property type="match status" value="1"/>
</dbReference>
<dbReference type="OrthoDB" id="9813111at2"/>
<accession>A0A2P7SAX0</accession>
<reference evidence="1 2" key="1">
    <citation type="submission" date="2018-03" db="EMBL/GenBank/DDBJ databases">
        <title>The draft genome of Mesorhizobium sp. 6GN-30.</title>
        <authorList>
            <person name="Liu L."/>
            <person name="Li L."/>
            <person name="Wang T."/>
            <person name="Zhang X."/>
            <person name="Liang L."/>
        </authorList>
    </citation>
    <scope>NUCLEOTIDE SEQUENCE [LARGE SCALE GENOMIC DNA]</scope>
    <source>
        <strain evidence="1 2">6GN30</strain>
    </source>
</reference>
<keyword evidence="1" id="KW-0808">Transferase</keyword>
<dbReference type="EMBL" id="PXYK01000011">
    <property type="protein sequence ID" value="PSJ59636.1"/>
    <property type="molecule type" value="Genomic_DNA"/>
</dbReference>
<dbReference type="InterPro" id="IPR004165">
    <property type="entry name" value="CoA_trans_fam_I"/>
</dbReference>
<dbReference type="Pfam" id="PF01144">
    <property type="entry name" value="CoA_trans"/>
    <property type="match status" value="2"/>
</dbReference>
<protein>
    <submittedName>
        <fullName evidence="1">CoA-transferase</fullName>
    </submittedName>
</protein>